<evidence type="ECO:0000313" key="1">
    <source>
        <dbReference type="EMBL" id="TKX27218.1"/>
    </source>
</evidence>
<organism evidence="1 2">
    <name type="scientific">Elsinoe australis</name>
    <dbReference type="NCBI Taxonomy" id="40998"/>
    <lineage>
        <taxon>Eukaryota</taxon>
        <taxon>Fungi</taxon>
        <taxon>Dikarya</taxon>
        <taxon>Ascomycota</taxon>
        <taxon>Pezizomycotina</taxon>
        <taxon>Dothideomycetes</taxon>
        <taxon>Dothideomycetidae</taxon>
        <taxon>Myriangiales</taxon>
        <taxon>Elsinoaceae</taxon>
        <taxon>Elsinoe</taxon>
    </lineage>
</organism>
<proteinExistence type="predicted"/>
<dbReference type="EMBL" id="PTQR01000006">
    <property type="protein sequence ID" value="TKX27218.1"/>
    <property type="molecule type" value="Genomic_DNA"/>
</dbReference>
<name>A0A4U7B6Z4_9PEZI</name>
<sequence>MPVVRKLALLVFSLISFFYFFLRDHGMHTAPANLDSWRPGRLNEAELRKPADSRLGFDAVVAVSPENSWRQKRLAQQANISEIELTIPLLPKWTDDDIANFTERLAYGNRESAIGSMMAWLSHHYILEWFLKSQHETLLIMEDDMDWDIRLRTVQIPRAAAAVRSLLGPATTYWGDTKAWDIIYLGHCGDWLQKLEQGFDKLEPTNLTSRPHIVYQDPTLPLREDLHPFSRKFLDAMQLPERNRAIHKSGHALCTFAYAVNRRSAKKILTEIAPISRPESFAFDDAMRSGCQHRGLKCFTVNPEIFHHMKGDSIIKQVEHLNQEFLPPVDREGLKQTEARGETSNIDCGFWSGDFQFSDTKQMDVLREEVGRKGRCLKPGRNTAPFDMNWERSGVAGREDFGVETTTTYVNLDVFYTTSTVTAYALSPPAPTSAQATAAPKPTSGAVAFVRRAPQATTPCEAAITSTTTAPTPTTTLTNTYTFSRAAQVTTYLPACDASTNFGQTRGTLNINNRYHSFSSRQINSSDSTIADCCQACFKGADSNAGCMSWGFNDNACSMFIVDTACPRGDAGTEAIMYPNAEKPLVGHGPCLKEVAYFVEG</sequence>
<evidence type="ECO:0008006" key="3">
    <source>
        <dbReference type="Google" id="ProtNLM"/>
    </source>
</evidence>
<reference evidence="1 2" key="1">
    <citation type="submission" date="2018-02" db="EMBL/GenBank/DDBJ databases">
        <title>Draft genome sequences of Elsinoe sp., causing black scab on jojoba.</title>
        <authorList>
            <person name="Stodart B."/>
            <person name="Jeffress S."/>
            <person name="Ash G."/>
            <person name="Arun Chinnappa K."/>
        </authorList>
    </citation>
    <scope>NUCLEOTIDE SEQUENCE [LARGE SCALE GENOMIC DNA]</scope>
    <source>
        <strain evidence="1 2">Hillstone_2</strain>
    </source>
</reference>
<protein>
    <recommendedName>
        <fullName evidence="3">Glycosyltransferase family 25 protein</fullName>
    </recommendedName>
</protein>
<accession>A0A4U7B6Z4</accession>
<dbReference type="AlphaFoldDB" id="A0A4U7B6Z4"/>
<evidence type="ECO:0000313" key="2">
    <source>
        <dbReference type="Proteomes" id="UP000308133"/>
    </source>
</evidence>
<gene>
    <name evidence="1" type="ORF">C1H76_0512</name>
</gene>
<dbReference type="Proteomes" id="UP000308133">
    <property type="component" value="Unassembled WGS sequence"/>
</dbReference>
<comment type="caution">
    <text evidence="1">The sequence shown here is derived from an EMBL/GenBank/DDBJ whole genome shotgun (WGS) entry which is preliminary data.</text>
</comment>